<dbReference type="AlphaFoldDB" id="A0A2C6KJZ9"/>
<evidence type="ECO:0000313" key="4">
    <source>
        <dbReference type="Proteomes" id="UP000221165"/>
    </source>
</evidence>
<evidence type="ECO:0000313" key="3">
    <source>
        <dbReference type="EMBL" id="PHJ16805.1"/>
    </source>
</evidence>
<evidence type="ECO:0000259" key="2">
    <source>
        <dbReference type="Pfam" id="PF04092"/>
    </source>
</evidence>
<dbReference type="RefSeq" id="XP_067918530.1">
    <property type="nucleotide sequence ID" value="XM_068069493.1"/>
</dbReference>
<dbReference type="EMBL" id="MIGC01005572">
    <property type="protein sequence ID" value="PHJ16805.1"/>
    <property type="molecule type" value="Genomic_DNA"/>
</dbReference>
<dbReference type="GO" id="GO:0016020">
    <property type="term" value="C:membrane"/>
    <property type="evidence" value="ECO:0007669"/>
    <property type="project" value="InterPro"/>
</dbReference>
<name>A0A2C6KJZ9_9APIC</name>
<dbReference type="GeneID" id="94432704"/>
<dbReference type="SUPFAM" id="SSF74877">
    <property type="entry name" value="Major surface antigen p30, SAG1"/>
    <property type="match status" value="2"/>
</dbReference>
<dbReference type="InterPro" id="IPR036755">
    <property type="entry name" value="SRS_dom_sf"/>
</dbReference>
<sequence length="367" mass="39071">MNRRLLIFSIRLGGWMAVFGQGADLLLRRHNSFLAGRVDDDFSFLSSIISRGGGADLIMGALAASNGQAEEPMVSLCTYKPDADSIRLTLDESHKSVYFKCGTADTAKLSLAPSSLNQAYSILNGECATSAAVGLDSSLPTATLKPYKNDQGWELSVESLPTDADKSLCFACVDGSSKAHCKVMITAKKSTPQPAETCVNPPSIHLDAQGNSSLTFHCGSKYSELDPIDTRQAEGGSGSGLEYVNTNAAQCDAPNRLDTVLPGATLQVLSPPSPPYSNVWKSYQLNLKDLPKKKQQLCYRCKNSKGDTCDVLIQVSAKGDISSPTPPSDNSNTGGGDSAAYDSGRRIDSALRTAGISILLLLFWGDR</sequence>
<dbReference type="Pfam" id="PF04092">
    <property type="entry name" value="SAG"/>
    <property type="match status" value="2"/>
</dbReference>
<dbReference type="VEuPathDB" id="ToxoDB:CSUI_009377"/>
<proteinExistence type="predicted"/>
<dbReference type="InterPro" id="IPR007226">
    <property type="entry name" value="SRS_dom"/>
</dbReference>
<feature type="domain" description="SRS" evidence="2">
    <location>
        <begin position="201"/>
        <end position="315"/>
    </location>
</feature>
<organism evidence="3 4">
    <name type="scientific">Cystoisospora suis</name>
    <dbReference type="NCBI Taxonomy" id="483139"/>
    <lineage>
        <taxon>Eukaryota</taxon>
        <taxon>Sar</taxon>
        <taxon>Alveolata</taxon>
        <taxon>Apicomplexa</taxon>
        <taxon>Conoidasida</taxon>
        <taxon>Coccidia</taxon>
        <taxon>Eucoccidiorida</taxon>
        <taxon>Eimeriorina</taxon>
        <taxon>Sarcocystidae</taxon>
        <taxon>Cystoisospora</taxon>
    </lineage>
</organism>
<keyword evidence="4" id="KW-1185">Reference proteome</keyword>
<evidence type="ECO:0000256" key="1">
    <source>
        <dbReference type="SAM" id="MobiDB-lite"/>
    </source>
</evidence>
<feature type="domain" description="SRS" evidence="2">
    <location>
        <begin position="77"/>
        <end position="186"/>
    </location>
</feature>
<accession>A0A2C6KJZ9</accession>
<comment type="caution">
    <text evidence="3">The sequence shown here is derived from an EMBL/GenBank/DDBJ whole genome shotgun (WGS) entry which is preliminary data.</text>
</comment>
<gene>
    <name evidence="3" type="ORF">CSUI_009377</name>
</gene>
<protein>
    <submittedName>
        <fullName evidence="3">Sag-related sequence srs44</fullName>
    </submittedName>
</protein>
<dbReference type="Proteomes" id="UP000221165">
    <property type="component" value="Unassembled WGS sequence"/>
</dbReference>
<reference evidence="3 4" key="1">
    <citation type="journal article" date="2017" name="Int. J. Parasitol.">
        <title>The genome of the protozoan parasite Cystoisospora suis and a reverse vaccinology approach to identify vaccine candidates.</title>
        <authorList>
            <person name="Palmieri N."/>
            <person name="Shrestha A."/>
            <person name="Ruttkowski B."/>
            <person name="Beck T."/>
            <person name="Vogl C."/>
            <person name="Tomley F."/>
            <person name="Blake D.P."/>
            <person name="Joachim A."/>
        </authorList>
    </citation>
    <scope>NUCLEOTIDE SEQUENCE [LARGE SCALE GENOMIC DNA]</scope>
    <source>
        <strain evidence="3 4">Wien I</strain>
    </source>
</reference>
<feature type="region of interest" description="Disordered" evidence="1">
    <location>
        <begin position="320"/>
        <end position="340"/>
    </location>
</feature>
<dbReference type="Gene3D" id="2.60.40.1320">
    <property type="entry name" value="SRS domain"/>
    <property type="match status" value="2"/>
</dbReference>